<dbReference type="Pfam" id="PF14234">
    <property type="entry name" value="DUF4336"/>
    <property type="match status" value="1"/>
</dbReference>
<dbReference type="AlphaFoldDB" id="A0A1J9Q890"/>
<dbReference type="OrthoDB" id="421671at2759"/>
<evidence type="ECO:0008006" key="3">
    <source>
        <dbReference type="Google" id="ProtNLM"/>
    </source>
</evidence>
<evidence type="ECO:0000313" key="1">
    <source>
        <dbReference type="EMBL" id="OJD24688.1"/>
    </source>
</evidence>
<dbReference type="SUPFAM" id="SSF56281">
    <property type="entry name" value="Metallo-hydrolase/oxidoreductase"/>
    <property type="match status" value="1"/>
</dbReference>
<gene>
    <name evidence="1" type="ORF">ACJ73_03950</name>
</gene>
<proteinExistence type="predicted"/>
<protein>
    <recommendedName>
        <fullName evidence="3">Metallo-beta-lactamase domain-containing protein</fullName>
    </recommendedName>
</protein>
<name>A0A1J9Q890_9EURO</name>
<dbReference type="EMBL" id="LGTZ01000509">
    <property type="protein sequence ID" value="OJD24688.1"/>
    <property type="molecule type" value="Genomic_DNA"/>
</dbReference>
<dbReference type="InterPro" id="IPR025638">
    <property type="entry name" value="DUF4336"/>
</dbReference>
<evidence type="ECO:0000313" key="2">
    <source>
        <dbReference type="Proteomes" id="UP000242791"/>
    </source>
</evidence>
<organism evidence="1 2">
    <name type="scientific">Blastomyces percursus</name>
    <dbReference type="NCBI Taxonomy" id="1658174"/>
    <lineage>
        <taxon>Eukaryota</taxon>
        <taxon>Fungi</taxon>
        <taxon>Dikarya</taxon>
        <taxon>Ascomycota</taxon>
        <taxon>Pezizomycotina</taxon>
        <taxon>Eurotiomycetes</taxon>
        <taxon>Eurotiomycetidae</taxon>
        <taxon>Onygenales</taxon>
        <taxon>Ajellomycetaceae</taxon>
        <taxon>Blastomyces</taxon>
    </lineage>
</organism>
<reference evidence="1 2" key="1">
    <citation type="submission" date="2015-08" db="EMBL/GenBank/DDBJ databases">
        <title>Emmonsia species relationships and genome sequence.</title>
        <authorList>
            <person name="Cuomo C.A."/>
            <person name="Schwartz I.S."/>
            <person name="Kenyon C."/>
            <person name="De Hoog G.S."/>
            <person name="Govender N.P."/>
            <person name="Botha A."/>
            <person name="Moreno L."/>
            <person name="De Vries M."/>
            <person name="Munoz J.F."/>
            <person name="Stielow J.B."/>
        </authorList>
    </citation>
    <scope>NUCLEOTIDE SEQUENCE [LARGE SCALE GENOMIC DNA]</scope>
    <source>
        <strain evidence="1 2">EI222</strain>
    </source>
</reference>
<comment type="caution">
    <text evidence="1">The sequence shown here is derived from an EMBL/GenBank/DDBJ whole genome shotgun (WGS) entry which is preliminary data.</text>
</comment>
<accession>A0A1J9Q890</accession>
<sequence length="298" mass="33481">MTSKLVPPRPEDVMVIRKIQPDIITLNVPFYRFGYVRIGGRCTVGMKNLERMTMDDVKVFRIYANGIIAVRLQSGSLAVFSPVALTPDAREAVNSLGGNVKYIIAPDMEHHLFVTPWKGAYPNAQIIAPEGLKEKCKKNPETKGVGFDHIFTAANKRTLKVSDEFHTDFDVEYVNSHPSREIVLLHKPSKTLIEADLLFNLPATEQFSKSGESATQGIVTKIFNAIQTTKPPAMGQKRFIWYLLSAKDRKGFAQSAATIEGWDFDRIIPCHGDVIERGGKEIFRNLFEWNLEAAKKQT</sequence>
<dbReference type="Proteomes" id="UP000242791">
    <property type="component" value="Unassembled WGS sequence"/>
</dbReference>
<dbReference type="PANTHER" id="PTHR33835:SF1">
    <property type="entry name" value="METALLO-BETA-LACTAMASE DOMAIN-CONTAINING PROTEIN"/>
    <property type="match status" value="1"/>
</dbReference>
<keyword evidence="2" id="KW-1185">Reference proteome</keyword>
<dbReference type="InterPro" id="IPR036866">
    <property type="entry name" value="RibonucZ/Hydroxyglut_hydro"/>
</dbReference>
<dbReference type="VEuPathDB" id="FungiDB:ACJ73_03950"/>
<dbReference type="PANTHER" id="PTHR33835">
    <property type="entry name" value="YALI0C07656P"/>
    <property type="match status" value="1"/>
</dbReference>